<dbReference type="GO" id="GO:0005758">
    <property type="term" value="C:mitochondrial intermembrane space"/>
    <property type="evidence" value="ECO:0007669"/>
    <property type="project" value="InterPro"/>
</dbReference>
<dbReference type="GO" id="GO:0033617">
    <property type="term" value="P:mitochondrial respiratory chain complex IV assembly"/>
    <property type="evidence" value="ECO:0007669"/>
    <property type="project" value="InterPro"/>
</dbReference>
<dbReference type="STRING" id="7209.A0A1I7VRI0"/>
<dbReference type="InterPro" id="IPR039870">
    <property type="entry name" value="Coa4-like"/>
</dbReference>
<dbReference type="Proteomes" id="UP000095285">
    <property type="component" value="Unassembled WGS sequence"/>
</dbReference>
<dbReference type="EMBL" id="JH712247">
    <property type="protein sequence ID" value="EFO22628.1"/>
    <property type="molecule type" value="Genomic_DNA"/>
</dbReference>
<keyword evidence="2" id="KW-1185">Reference proteome</keyword>
<protein>
    <submittedName>
        <fullName evidence="1 3">E2IG2 protein</fullName>
    </submittedName>
</protein>
<name>A0A1I7VRI0_LOALO</name>
<dbReference type="OrthoDB" id="5586401at2759"/>
<organism evidence="2 3">
    <name type="scientific">Loa loa</name>
    <name type="common">Eye worm</name>
    <name type="synonym">Filaria loa</name>
    <dbReference type="NCBI Taxonomy" id="7209"/>
    <lineage>
        <taxon>Eukaryota</taxon>
        <taxon>Metazoa</taxon>
        <taxon>Ecdysozoa</taxon>
        <taxon>Nematoda</taxon>
        <taxon>Chromadorea</taxon>
        <taxon>Rhabditida</taxon>
        <taxon>Spirurina</taxon>
        <taxon>Spiruromorpha</taxon>
        <taxon>Filarioidea</taxon>
        <taxon>Onchocercidae</taxon>
        <taxon>Loa</taxon>
    </lineage>
</organism>
<dbReference type="AlphaFoldDB" id="A0A1I7VRI0"/>
<evidence type="ECO:0000313" key="3">
    <source>
        <dbReference type="WBParaSite" id="EN70_5488"/>
    </source>
</evidence>
<dbReference type="InterPro" id="IPR009069">
    <property type="entry name" value="Cys_alpha_HP_mot_SF"/>
</dbReference>
<dbReference type="CTD" id="9943267"/>
<evidence type="ECO:0000313" key="2">
    <source>
        <dbReference type="Proteomes" id="UP000095285"/>
    </source>
</evidence>
<reference evidence="1 2" key="1">
    <citation type="submission" date="2012-04" db="EMBL/GenBank/DDBJ databases">
        <title>The Genome Sequence of Loa loa.</title>
        <authorList>
            <consortium name="The Broad Institute Genome Sequencing Platform"/>
            <consortium name="Broad Institute Genome Sequencing Center for Infectious Disease"/>
            <person name="Nutman T.B."/>
            <person name="Fink D.L."/>
            <person name="Russ C."/>
            <person name="Young S."/>
            <person name="Zeng Q."/>
            <person name="Gargeya S."/>
            <person name="Alvarado L."/>
            <person name="Berlin A."/>
            <person name="Chapman S.B."/>
            <person name="Chen Z."/>
            <person name="Freedman E."/>
            <person name="Gellesch M."/>
            <person name="Goldberg J."/>
            <person name="Griggs A."/>
            <person name="Gujja S."/>
            <person name="Heilman E.R."/>
            <person name="Heiman D."/>
            <person name="Howarth C."/>
            <person name="Mehta T."/>
            <person name="Neiman D."/>
            <person name="Pearson M."/>
            <person name="Roberts A."/>
            <person name="Saif S."/>
            <person name="Shea T."/>
            <person name="Shenoy N."/>
            <person name="Sisk P."/>
            <person name="Stolte C."/>
            <person name="Sykes S."/>
            <person name="White J."/>
            <person name="Yandava C."/>
            <person name="Haas B."/>
            <person name="Henn M.R."/>
            <person name="Nusbaum C."/>
            <person name="Birren B."/>
        </authorList>
    </citation>
    <scope>NUCLEOTIDE SEQUENCE [LARGE SCALE GENOMIC DNA]</scope>
</reference>
<gene>
    <name evidence="1 3" type="ORF">LOAG_05855</name>
</gene>
<reference evidence="3" key="2">
    <citation type="submission" date="2016-11" db="UniProtKB">
        <authorList>
            <consortium name="WormBaseParasite"/>
        </authorList>
    </citation>
    <scope>IDENTIFICATION</scope>
</reference>
<dbReference type="InParanoid" id="A0A1I7VRI0"/>
<dbReference type="GeneID" id="9943267"/>
<dbReference type="PANTHER" id="PTHR13639">
    <property type="entry name" value="CYTOCHROME C OXIDASE ASSEMBLY FACTOR 4 HOMOLOG, MITOCHONDRIAL"/>
    <property type="match status" value="1"/>
</dbReference>
<dbReference type="PANTHER" id="PTHR13639:SF2">
    <property type="entry name" value="CYTOCHROME C OXIDASE ASSEMBLY FACTOR 4 HOMOLOG, MITOCHONDRIAL"/>
    <property type="match status" value="1"/>
</dbReference>
<dbReference type="KEGG" id="loa:LOAG_05855"/>
<dbReference type="WBParaSite" id="EN70_5488">
    <property type="protein sequence ID" value="EN70_5488"/>
    <property type="gene ID" value="EN70_5488"/>
</dbReference>
<proteinExistence type="predicted"/>
<accession>A0A1I7VRI0</accession>
<dbReference type="FunCoup" id="A0A1I7VRI0">
    <property type="interactions" value="8"/>
</dbReference>
<dbReference type="OMA" id="RECMLAY"/>
<dbReference type="RefSeq" id="XP_003141440.1">
    <property type="nucleotide sequence ID" value="XM_003141392.1"/>
</dbReference>
<dbReference type="SUPFAM" id="SSF47072">
    <property type="entry name" value="Cysteine alpha-hairpin motif"/>
    <property type="match status" value="1"/>
</dbReference>
<sequence>MEKDQPEEEYDYLERAIRKTGCWEEHLACAECMGDTRDWRACKEELQKFRDCMQNYMKDKVVPSGKASN</sequence>
<evidence type="ECO:0000313" key="1">
    <source>
        <dbReference type="EMBL" id="EFO22628.1"/>
    </source>
</evidence>
<accession>A0A1S0TZ03</accession>